<feature type="region of interest" description="Disordered" evidence="1">
    <location>
        <begin position="138"/>
        <end position="240"/>
    </location>
</feature>
<feature type="compositionally biased region" description="Basic residues" evidence="1">
    <location>
        <begin position="433"/>
        <end position="444"/>
    </location>
</feature>
<evidence type="ECO:0000313" key="2">
    <source>
        <dbReference type="Proteomes" id="UP000887561"/>
    </source>
</evidence>
<proteinExistence type="predicted"/>
<dbReference type="WBParaSite" id="scaffold8839_cov247.g13406">
    <property type="protein sequence ID" value="scaffold8839_cov247.g13406"/>
    <property type="gene ID" value="scaffold8839_cov247.g13406"/>
</dbReference>
<feature type="compositionally biased region" description="Polar residues" evidence="1">
    <location>
        <begin position="228"/>
        <end position="240"/>
    </location>
</feature>
<dbReference type="AlphaFoldDB" id="A0A915N6U7"/>
<feature type="compositionally biased region" description="Polar residues" evidence="1">
    <location>
        <begin position="208"/>
        <end position="219"/>
    </location>
</feature>
<feature type="compositionally biased region" description="Acidic residues" evidence="1">
    <location>
        <begin position="195"/>
        <end position="204"/>
    </location>
</feature>
<feature type="region of interest" description="Disordered" evidence="1">
    <location>
        <begin position="411"/>
        <end position="493"/>
    </location>
</feature>
<feature type="compositionally biased region" description="Low complexity" evidence="1">
    <location>
        <begin position="416"/>
        <end position="425"/>
    </location>
</feature>
<feature type="compositionally biased region" description="Basic and acidic residues" evidence="1">
    <location>
        <begin position="183"/>
        <end position="194"/>
    </location>
</feature>
<keyword evidence="2" id="KW-1185">Reference proteome</keyword>
<protein>
    <submittedName>
        <fullName evidence="3">Uncharacterized protein</fullName>
    </submittedName>
</protein>
<reference evidence="3" key="1">
    <citation type="submission" date="2022-11" db="UniProtKB">
        <authorList>
            <consortium name="WormBaseParasite"/>
        </authorList>
    </citation>
    <scope>IDENTIFICATION</scope>
</reference>
<dbReference type="Proteomes" id="UP000887561">
    <property type="component" value="Unplaced"/>
</dbReference>
<name>A0A915N6U7_MELJA</name>
<evidence type="ECO:0000313" key="3">
    <source>
        <dbReference type="WBParaSite" id="scaffold8839_cov247.g13406"/>
    </source>
</evidence>
<sequence>MGDRFTNFLKLPEVEQTLLSQQKEMLGTSDDDEYKDFICDNDSNCSGIKVLYSFFMEVDIQEKLDMDNKEMLNESFCSHDEDFRAKASPPQTSKASASLSFNKPAVGSKFTLEADLQQKQPTLDELFAKHASISSDDEDFVCVSSPPKSTEGLKKEAKIDTIGNDNHSNSKESLSVNSSCQNECERTDNFRDDGVTSEDSDSELLENGNPSPNENQDNLEVSDEEEFFSQNSSLQENDVNEQKVLTTVSLNEKDLENSNEVDKSLIVSKSSSGEQQDMVTDAISIQDFGNVSDFKQLITQMPQSLLSKITKTSDIRSLSSIDGSINYSRNDLLQIRHSKTAEEWKSFLWTNHGTNWPIDEMPFEMDPDLRCSFQKRFNILRDRQEAARRFFVSSRPQTDFPIATNLITERQKHHNQGNNQKNFQNKKNEQRQGKQKTKKNKKGKNGVDAQLKAMKNGNKGNGKPDQKNQASNKVDWTDSEECYESSGSGGILK</sequence>
<organism evidence="2 3">
    <name type="scientific">Meloidogyne javanica</name>
    <name type="common">Root-knot nematode worm</name>
    <dbReference type="NCBI Taxonomy" id="6303"/>
    <lineage>
        <taxon>Eukaryota</taxon>
        <taxon>Metazoa</taxon>
        <taxon>Ecdysozoa</taxon>
        <taxon>Nematoda</taxon>
        <taxon>Chromadorea</taxon>
        <taxon>Rhabditida</taxon>
        <taxon>Tylenchina</taxon>
        <taxon>Tylenchomorpha</taxon>
        <taxon>Tylenchoidea</taxon>
        <taxon>Meloidogynidae</taxon>
        <taxon>Meloidogyninae</taxon>
        <taxon>Meloidogyne</taxon>
        <taxon>Meloidogyne incognita group</taxon>
    </lineage>
</organism>
<evidence type="ECO:0000256" key="1">
    <source>
        <dbReference type="SAM" id="MobiDB-lite"/>
    </source>
</evidence>
<accession>A0A915N6U7</accession>